<evidence type="ECO:0000259" key="36">
    <source>
        <dbReference type="PROSITE" id="PS51218"/>
    </source>
</evidence>
<comment type="similarity">
    <text evidence="3">Belongs to the picornaviridae polyprotein family.</text>
</comment>
<evidence type="ECO:0000256" key="23">
    <source>
        <dbReference type="ARBA" id="ARBA00022870"/>
    </source>
</evidence>
<dbReference type="GO" id="GO:0003724">
    <property type="term" value="F:RNA helicase activity"/>
    <property type="evidence" value="ECO:0007669"/>
    <property type="project" value="InterPro"/>
</dbReference>
<dbReference type="GO" id="GO:0019062">
    <property type="term" value="P:virion attachment to host cell"/>
    <property type="evidence" value="ECO:0007669"/>
    <property type="project" value="UniProtKB-KW"/>
</dbReference>
<dbReference type="KEGG" id="vg:80533872"/>
<evidence type="ECO:0000256" key="9">
    <source>
        <dbReference type="ARBA" id="ARBA00022553"/>
    </source>
</evidence>
<evidence type="ECO:0000256" key="7">
    <source>
        <dbReference type="ARBA" id="ARBA00022488"/>
    </source>
</evidence>
<dbReference type="GO" id="GO:0006508">
    <property type="term" value="P:proteolysis"/>
    <property type="evidence" value="ECO:0007669"/>
    <property type="project" value="UniProtKB-KW"/>
</dbReference>
<dbReference type="Gene3D" id="3.30.70.270">
    <property type="match status" value="1"/>
</dbReference>
<evidence type="ECO:0000256" key="13">
    <source>
        <dbReference type="ARBA" id="ARBA00022679"/>
    </source>
</evidence>
<sequence>MERLVGSMLSKGVTGMAKAVGLANEQTEQFYEHPDRVYETSTAAFMSVSQQSVPPFVTGRKQEQRTQAAMDKPASLVTQGERPFIVATGTWTTSHQLMQRILNTTLPGAFMNPKMAVYGILAFHTFMRTGFEIEVQINPTPFQQGSLLVVAIPWQASPWAQGGIDQLDVSLRALMTLPHVLLNCNINNTGVMKIPYVYTRNLYEIHTDPKTDQLWHLMAVVYSPLKRGSTTSTVVGIRILAKLCDAEIHGLRPYTEPQMRVTVNPSIGVLNACNAVSSAPEVDLSIGPEFTPHDSTSAGGLEMKDFGCQIMSPCWLGLCTMTSTQTAGTLLYEHLIKPESPTIKWWDKDHPTNLSAMSQYYGFWRGDMIYEVQVNCTKYHSGRIMISYVPRYSKAKTFDDHMSSAVLFFDINGLNSTAMFRVPYESTTMYTPTEESIGLLTIWVVNQLAAPPSVSPNVDLVIFEAGSDTFQYFAPTWVDMAQMTSDETVEEGKVVKTEGDGATTDESKTPLTGAEAIEDPNQLVTKTGTFPEVKPGKRSHTASHIDISVMMGRARFWWYATIPEGYFQKDVDLNLNVFNGPLLGLLRFGYMYRGAMSLIITFDTDSVEKTDQNSVINVVFMPVKIGTTFQTYTSSGFARMVTGQTSAMKVKIPWYSRFTAITPWGGSDTWLGTLRVFGHAQVPSILRIDMAFTDESQMLFPMPAQIKSGYKAWILEDEDENESLPALEDLTMDETHTTQKNELTEDNAYDYSPTSSMSNLSEYKPMEGSTEVEEWFGHSPISRSEWREGDLVRYKCNKVMYHYAVYAGDGCVVHLVPDGETSYEWMTAKSGVIKHEEMRTDRVWQHMGSSPFPKLTMMSALSMLGRSRYSLSMYNCESFARQCCFLPKRTQVDTALEVITTSAVLVPAVMVGAFVGQSDEETPKKHKKKKPGILSRMLSNGISNGIDSSTAVSEVTTDVQNVAGSAVVASENVTLAANEIQGLAKKLGKMLSPKKLFGGIAKQALVIWASRITGFVLDLVALILEVIALVRSEGEIKNLLIGALAARLGSAIADVVKKINIDKAQMTGQGPSEGLVHPMIPELLAQAVVITWKRTVDEDFEGQSFIKTLQNMNTATMALTSVEKLITWIKDVCKELKAWLQPELKSSIRHRLCKRLMKNFPDLQQEVMKITVEHPKTSAEKRRTNERAAALHKRLLFYTDIVKGAKTNADKTRLLGQLMSFQVKVAKVLLETGDRTTMSRVEPVVIYLHGKKGCGKSVTSVALAKAICNAHGWDADEDVYIKPCSSEYYDGYEQQRVMIVDDIGQNTDDSDWTDFCQLVSIASMRLNMAALADKGKEFVTPYIIATSNTAIPRPSTISDQEALLRRLQIVIEVTPEPSCVEGTTLSLQKAKGNGKMKGLACCIYQSQSFKHTQSLGLQLVNGKVVSFQAIVEAVLKKLATKTKMHHELLAMVDDMLAQTSPDDDEITLLDDDDPLRTGNFGNMTLQEMETVFVIQKQPDGSWEEVDLMEERQQILNDKKASRSSNMVYYGFIVLGAVILALSVAITIVAVSKSKQLQKTEGKRAYNDSVNIKDLRVRTVDTKPKDVAQSHTNNAAAMRTSIYQIGYRESGIVKLSGYGLFVRGRTLIVTKHCVPDGVDFVIVMDEVVVVTHGSYQRYDMEGDVSAITLPPSTCTEKRDLTGMFVSEVDCERLQQTYAVSYSDCKTGHVTAFSDLKYCAEFDYGHPRDKSQRIRIPACFRAEGTAFPGACGMVWVSCSPIINYGILGIHVAGSAYSSACQIVTREMVAKIMDTVGQMKILAVRPFTGVIARCTKTAFQKSEFYSFSPSNKEPAPLGYWDERVINDPQTSFLVKHRSALVMEPVDFPNMVHYGKAMATRLAVSATGAKREHKYTSLKCIVEGMCGMESLDMKTSPGYPWCDQTMYRGIRKKDLIFKQSGEWVLRPDLAAATQEVVDYIMEPDSRKPDIKYVAYPKDELLSDTKCIMGRTRYISAAPLQLVLAWKHIFGSAVAALHNANCCDGHSLGVAVGLDPNTAWGDIYRCRPGWSVLAVDYSNYDGSLQPFQITGAVQIIGYIAGLHDAQSKRAAELIYHAEQICGKEVYTTFGPLPSGAPSTSLIGCVVNWLTTVYVMCKIMSLPFYSWRDWMYMISYGDDVLLFVHPDYVERYDGDLFRDEMLKFGMTATDALDKNKSPQVTTIDSATFLKRGFRPCDRYPLHVHPTMDKSTMYGMLKWRRKNVTLDLMVFLCLEFMMHHGRSEYEDFVAWVKECSTTLGDRLRGKVLEMIPSYDVLHDQWIT</sequence>
<dbReference type="GO" id="GO:0046718">
    <property type="term" value="P:symbiont entry into host cell"/>
    <property type="evidence" value="ECO:0007669"/>
    <property type="project" value="UniProtKB-KW"/>
</dbReference>
<keyword evidence="28" id="KW-0443">Lipid metabolism</keyword>
<dbReference type="InterPro" id="IPR024354">
    <property type="entry name" value="Hepatitis_A_VP1-2A"/>
</dbReference>
<dbReference type="PROSITE" id="PS50507">
    <property type="entry name" value="RDRP_SSRNA_POS"/>
    <property type="match status" value="1"/>
</dbReference>
<dbReference type="InterPro" id="IPR009003">
    <property type="entry name" value="Peptidase_S1_PA"/>
</dbReference>
<keyword evidence="23" id="KW-1043">Host membrane</keyword>
<evidence type="ECO:0000256" key="11">
    <source>
        <dbReference type="ARBA" id="ARBA00022581"/>
    </source>
</evidence>
<dbReference type="InterPro" id="IPR001676">
    <property type="entry name" value="Picornavirus_capsid"/>
</dbReference>
<keyword evidence="27" id="KW-0406">Ion transport</keyword>
<feature type="compositionally biased region" description="Basic and acidic residues" evidence="33">
    <location>
        <begin position="490"/>
        <end position="499"/>
    </location>
</feature>
<dbReference type="PRINTS" id="PR00918">
    <property type="entry name" value="CALICVIRUSNS"/>
</dbReference>
<dbReference type="InterPro" id="IPR043128">
    <property type="entry name" value="Rev_trsase/Diguanyl_cyclase"/>
</dbReference>
<dbReference type="InterPro" id="IPR001205">
    <property type="entry name" value="RNA-dir_pol_C"/>
</dbReference>
<proteinExistence type="inferred from homology"/>
<dbReference type="InterPro" id="IPR043504">
    <property type="entry name" value="Peptidase_S1_PA_chymotrypsin"/>
</dbReference>
<evidence type="ECO:0000256" key="33">
    <source>
        <dbReference type="SAM" id="MobiDB-lite"/>
    </source>
</evidence>
<reference evidence="38 39" key="1">
    <citation type="journal article" date="2018" name="Nature">
        <title>The evolutionary history of vertebrate RNA viruses.</title>
        <authorList>
            <person name="Shi M."/>
            <person name="Lin X.D."/>
            <person name="Chen X."/>
            <person name="Tian J.H."/>
            <person name="Chen L.J."/>
            <person name="Li K."/>
            <person name="Wang W."/>
            <person name="Eden J.S."/>
            <person name="Shen J.J."/>
            <person name="Liu L."/>
            <person name="Holmes E.C."/>
            <person name="Zhang Y.Z."/>
        </authorList>
    </citation>
    <scope>NUCLEOTIDE SEQUENCE [LARGE SCALE GENOMIC DNA]</scope>
    <source>
        <strain evidence="38 39">DSYC47507</strain>
    </source>
</reference>
<evidence type="ECO:0000256" key="19">
    <source>
        <dbReference type="ARBA" id="ARBA00022806"/>
    </source>
</evidence>
<dbReference type="InterPro" id="IPR029053">
    <property type="entry name" value="Viral_coat"/>
</dbReference>
<dbReference type="InterPro" id="IPR000605">
    <property type="entry name" value="Helicase_SF3_ssDNA/RNA_vir"/>
</dbReference>
<keyword evidence="18" id="KW-1161">Viral attachment to host cell</keyword>
<evidence type="ECO:0000256" key="14">
    <source>
        <dbReference type="ARBA" id="ARBA00022695"/>
    </source>
</evidence>
<dbReference type="GO" id="GO:0039694">
    <property type="term" value="P:viral RNA genome replication"/>
    <property type="evidence" value="ECO:0007669"/>
    <property type="project" value="InterPro"/>
</dbReference>
<keyword evidence="20" id="KW-0788">Thiol protease</keyword>
<dbReference type="GO" id="GO:0003968">
    <property type="term" value="F:RNA-directed RNA polymerase activity"/>
    <property type="evidence" value="ECO:0007669"/>
    <property type="project" value="UniProtKB-KW"/>
</dbReference>
<comment type="subcellular location">
    <subcellularLocation>
        <location evidence="1">Host cytoplasmic vesicle membrane</location>
        <topology evidence="1">Peripheral membrane protein</topology>
        <orientation evidence="1">Cytoplasmic side</orientation>
    </subcellularLocation>
    <subcellularLocation>
        <location evidence="2">Virion</location>
    </subcellularLocation>
</comment>
<dbReference type="GO" id="GO:0006351">
    <property type="term" value="P:DNA-templated transcription"/>
    <property type="evidence" value="ECO:0007669"/>
    <property type="project" value="InterPro"/>
</dbReference>
<dbReference type="InterPro" id="IPR044067">
    <property type="entry name" value="PCV_3C_PRO"/>
</dbReference>
<dbReference type="Pfam" id="PF12944">
    <property type="entry name" value="HAV_VP"/>
    <property type="match status" value="1"/>
</dbReference>
<evidence type="ECO:0000259" key="37">
    <source>
        <dbReference type="PROSITE" id="PS51874"/>
    </source>
</evidence>
<dbReference type="SUPFAM" id="SSF50494">
    <property type="entry name" value="Trypsin-like serine proteases"/>
    <property type="match status" value="1"/>
</dbReference>
<dbReference type="InterPro" id="IPR004004">
    <property type="entry name" value="Helic/Pol/Pept_Calicivir-typ"/>
</dbReference>
<evidence type="ECO:0000256" key="16">
    <source>
        <dbReference type="ARBA" id="ARBA00022741"/>
    </source>
</evidence>
<evidence type="ECO:0000256" key="25">
    <source>
        <dbReference type="ARBA" id="ARBA00022953"/>
    </source>
</evidence>
<dbReference type="PANTHER" id="PTHR13943">
    <property type="entry name" value="HRAS-LIKE SUPPRESSOR - RELATED"/>
    <property type="match status" value="1"/>
</dbReference>
<keyword evidence="32" id="KW-0407">Ion channel</keyword>
<keyword evidence="22" id="KW-0946">Virion</keyword>
<dbReference type="Pfam" id="PF00680">
    <property type="entry name" value="RdRP_1"/>
    <property type="match status" value="1"/>
</dbReference>
<dbReference type="GeneID" id="80533872"/>
<dbReference type="SUPFAM" id="SSF54001">
    <property type="entry name" value="Cysteine proteinases"/>
    <property type="match status" value="1"/>
</dbReference>
<keyword evidence="9" id="KW-0597">Phosphoprotein</keyword>
<keyword evidence="8" id="KW-0191">Covalent protein-RNA linkage</keyword>
<dbReference type="SUPFAM" id="SSF88633">
    <property type="entry name" value="Positive stranded ssRNA viruses"/>
    <property type="match status" value="3"/>
</dbReference>
<dbReference type="EMBL" id="MG600069">
    <property type="protein sequence ID" value="AVM87405.1"/>
    <property type="molecule type" value="Genomic_RNA"/>
</dbReference>
<dbReference type="Pfam" id="PF00073">
    <property type="entry name" value="Rhv"/>
    <property type="match status" value="2"/>
</dbReference>
<keyword evidence="11" id="KW-0945">Host-virus interaction</keyword>
<keyword evidence="10" id="KW-0167">Capsid protein</keyword>
<evidence type="ECO:0000256" key="17">
    <source>
        <dbReference type="ARBA" id="ARBA00022801"/>
    </source>
</evidence>
<evidence type="ECO:0000256" key="4">
    <source>
        <dbReference type="ARBA" id="ARBA00020107"/>
    </source>
</evidence>
<dbReference type="Pfam" id="PF00910">
    <property type="entry name" value="RNA_helicase"/>
    <property type="match status" value="1"/>
</dbReference>
<feature type="domain" description="RdRp catalytic" evidence="35">
    <location>
        <begin position="2045"/>
        <end position="2166"/>
    </location>
</feature>
<feature type="domain" description="SF3 helicase" evidence="36">
    <location>
        <begin position="1223"/>
        <end position="1386"/>
    </location>
</feature>
<evidence type="ECO:0000256" key="5">
    <source>
        <dbReference type="ARBA" id="ARBA00022448"/>
    </source>
</evidence>
<keyword evidence="12" id="KW-0645">Protease</keyword>
<keyword evidence="34" id="KW-1133">Transmembrane helix</keyword>
<dbReference type="InterPro" id="IPR038765">
    <property type="entry name" value="Papain-like_cys_pep_sf"/>
</dbReference>
<feature type="domain" description="Peptidase C3" evidence="37">
    <location>
        <begin position="1586"/>
        <end position="1786"/>
    </location>
</feature>
<feature type="transmembrane region" description="Helical" evidence="34">
    <location>
        <begin position="1005"/>
        <end position="1030"/>
    </location>
</feature>
<dbReference type="InterPro" id="IPR027417">
    <property type="entry name" value="P-loop_NTPase"/>
</dbReference>
<dbReference type="GO" id="GO:0034220">
    <property type="term" value="P:monoatomic ion transmembrane transport"/>
    <property type="evidence" value="ECO:0007669"/>
    <property type="project" value="UniProtKB-KW"/>
</dbReference>
<keyword evidence="15" id="KW-1143">T=pseudo3 icosahedral capsid protein</keyword>
<dbReference type="Gene3D" id="1.20.960.20">
    <property type="match status" value="1"/>
</dbReference>
<keyword evidence="21" id="KW-0067">ATP-binding</keyword>
<dbReference type="PROSITE" id="PS51218">
    <property type="entry name" value="SF3_HELICASE_2"/>
    <property type="match status" value="1"/>
</dbReference>
<dbReference type="Gene3D" id="3.90.1720.10">
    <property type="entry name" value="endopeptidase domain like (from Nostoc punctiforme)"/>
    <property type="match status" value="1"/>
</dbReference>
<feature type="compositionally biased region" description="Polar residues" evidence="33">
    <location>
        <begin position="752"/>
        <end position="761"/>
    </location>
</feature>
<dbReference type="GO" id="GO:0004623">
    <property type="term" value="F:phospholipase A2 activity"/>
    <property type="evidence" value="ECO:0007669"/>
    <property type="project" value="TreeGrafter"/>
</dbReference>
<evidence type="ECO:0000256" key="10">
    <source>
        <dbReference type="ARBA" id="ARBA00022561"/>
    </source>
</evidence>
<keyword evidence="25" id="KW-0693">Viral RNA replication</keyword>
<evidence type="ECO:0000259" key="35">
    <source>
        <dbReference type="PROSITE" id="PS50507"/>
    </source>
</evidence>
<name>A0A2P1GN36_9PICO</name>
<evidence type="ECO:0000256" key="34">
    <source>
        <dbReference type="SAM" id="Phobius"/>
    </source>
</evidence>
<dbReference type="GO" id="GO:0044162">
    <property type="term" value="C:host cell cytoplasmic vesicle membrane"/>
    <property type="evidence" value="ECO:0007669"/>
    <property type="project" value="UniProtKB-SubCell"/>
</dbReference>
<dbReference type="GO" id="GO:0015267">
    <property type="term" value="F:channel activity"/>
    <property type="evidence" value="ECO:0007669"/>
    <property type="project" value="UniProtKB-KW"/>
</dbReference>
<evidence type="ECO:0000256" key="22">
    <source>
        <dbReference type="ARBA" id="ARBA00022844"/>
    </source>
</evidence>
<dbReference type="GO" id="GO:0008970">
    <property type="term" value="F:phospholipase A1 activity"/>
    <property type="evidence" value="ECO:0007669"/>
    <property type="project" value="TreeGrafter"/>
</dbReference>
<evidence type="ECO:0000313" key="39">
    <source>
        <dbReference type="Proteomes" id="UP000502927"/>
    </source>
</evidence>
<keyword evidence="14" id="KW-0548">Nucleotidyltransferase</keyword>
<keyword evidence="39" id="KW-1185">Reference proteome</keyword>
<accession>A0A2P1GN36</accession>
<evidence type="ECO:0000256" key="18">
    <source>
        <dbReference type="ARBA" id="ARBA00022804"/>
    </source>
</evidence>
<dbReference type="InterPro" id="IPR043502">
    <property type="entry name" value="DNA/RNA_pol_sf"/>
</dbReference>
<dbReference type="CDD" id="cd23229">
    <property type="entry name" value="Fipivirus_RdRp"/>
    <property type="match status" value="1"/>
</dbReference>
<evidence type="ECO:0000256" key="24">
    <source>
        <dbReference type="ARBA" id="ARBA00022884"/>
    </source>
</evidence>
<keyword evidence="16" id="KW-0547">Nucleotide-binding</keyword>
<dbReference type="PANTHER" id="PTHR13943:SF77">
    <property type="entry name" value="LRAT DOMAIN-CONTAINING PROTEIN"/>
    <property type="match status" value="1"/>
</dbReference>
<keyword evidence="5" id="KW-0813">Transport</keyword>
<dbReference type="RefSeq" id="YP_010796393.1">
    <property type="nucleotide sequence ID" value="NC_076013.1"/>
</dbReference>
<dbReference type="GO" id="GO:0005524">
    <property type="term" value="F:ATP binding"/>
    <property type="evidence" value="ECO:0007669"/>
    <property type="project" value="UniProtKB-KW"/>
</dbReference>
<dbReference type="InterPro" id="IPR007053">
    <property type="entry name" value="LRAT_dom"/>
</dbReference>
<evidence type="ECO:0000256" key="27">
    <source>
        <dbReference type="ARBA" id="ARBA00023065"/>
    </source>
</evidence>
<dbReference type="GO" id="GO:0005198">
    <property type="term" value="F:structural molecule activity"/>
    <property type="evidence" value="ECO:0007669"/>
    <property type="project" value="InterPro"/>
</dbReference>
<dbReference type="Gene3D" id="3.40.50.300">
    <property type="entry name" value="P-loop containing nucleotide triphosphate hydrolases"/>
    <property type="match status" value="1"/>
</dbReference>
<dbReference type="SUPFAM" id="SSF52540">
    <property type="entry name" value="P-loop containing nucleoside triphosphate hydrolases"/>
    <property type="match status" value="1"/>
</dbReference>
<feature type="region of interest" description="Disordered" evidence="33">
    <location>
        <begin position="738"/>
        <end position="764"/>
    </location>
</feature>
<dbReference type="GO" id="GO:0039618">
    <property type="term" value="C:T=pseudo3 icosahedral viral capsid"/>
    <property type="evidence" value="ECO:0007669"/>
    <property type="project" value="UniProtKB-KW"/>
</dbReference>
<evidence type="ECO:0000256" key="15">
    <source>
        <dbReference type="ARBA" id="ARBA00022706"/>
    </source>
</evidence>
<evidence type="ECO:0000256" key="6">
    <source>
        <dbReference type="ARBA" id="ARBA00022484"/>
    </source>
</evidence>
<keyword evidence="26" id="KW-1182">Viral ion channel</keyword>
<organism evidence="38 39">
    <name type="scientific">fipivirus B1</name>
    <dbReference type="NCBI Taxonomy" id="2116202"/>
    <lineage>
        <taxon>Viruses</taxon>
        <taxon>Riboviria</taxon>
        <taxon>Orthornavirae</taxon>
        <taxon>Pisuviricota</taxon>
        <taxon>Pisoniviricetes</taxon>
        <taxon>Picornavirales</taxon>
        <taxon>Picornaviridae</taxon>
        <taxon>Heptrevirinae</taxon>
        <taxon>Fipivirus</taxon>
        <taxon>Fipivirus besharpi</taxon>
        <taxon>Fipivirus B</taxon>
    </lineage>
</organism>
<dbReference type="CDD" id="cd00205">
    <property type="entry name" value="rhv_like"/>
    <property type="match status" value="2"/>
</dbReference>
<dbReference type="GO" id="GO:0003723">
    <property type="term" value="F:RNA binding"/>
    <property type="evidence" value="ECO:0007669"/>
    <property type="project" value="UniProtKB-KW"/>
</dbReference>
<dbReference type="InterPro" id="IPR014759">
    <property type="entry name" value="Helicase_SF3_ssRNA_vir"/>
</dbReference>
<evidence type="ECO:0000313" key="38">
    <source>
        <dbReference type="EMBL" id="AVM87405.1"/>
    </source>
</evidence>
<feature type="region of interest" description="Disordered" evidence="33">
    <location>
        <begin position="489"/>
        <end position="508"/>
    </location>
</feature>
<protein>
    <recommendedName>
        <fullName evidence="4">Genome polyprotein</fullName>
    </recommendedName>
</protein>
<evidence type="ECO:0000256" key="1">
    <source>
        <dbReference type="ARBA" id="ARBA00004295"/>
    </source>
</evidence>
<keyword evidence="17" id="KW-0378">Hydrolase</keyword>
<dbReference type="Pfam" id="PF04970">
    <property type="entry name" value="LRAT"/>
    <property type="match status" value="1"/>
</dbReference>
<evidence type="ECO:0000256" key="32">
    <source>
        <dbReference type="ARBA" id="ARBA00023303"/>
    </source>
</evidence>
<dbReference type="PROSITE" id="PS51874">
    <property type="entry name" value="PCV_3C_PRO"/>
    <property type="match status" value="1"/>
</dbReference>
<evidence type="ECO:0000256" key="29">
    <source>
        <dbReference type="ARBA" id="ARBA00023136"/>
    </source>
</evidence>
<dbReference type="InterPro" id="IPR051496">
    <property type="entry name" value="H-rev107_PLA/AT"/>
</dbReference>
<evidence type="ECO:0000256" key="26">
    <source>
        <dbReference type="ARBA" id="ARBA00023039"/>
    </source>
</evidence>
<keyword evidence="29 34" id="KW-0472">Membrane</keyword>
<keyword evidence="30" id="KW-1035">Host cytoplasm</keyword>
<keyword evidence="19" id="KW-0347">Helicase</keyword>
<dbReference type="InterPro" id="IPR007094">
    <property type="entry name" value="RNA-dir_pol_PSvirus"/>
</dbReference>
<feature type="transmembrane region" description="Helical" evidence="34">
    <location>
        <begin position="1527"/>
        <end position="1550"/>
    </location>
</feature>
<dbReference type="GO" id="GO:0004197">
    <property type="term" value="F:cysteine-type endopeptidase activity"/>
    <property type="evidence" value="ECO:0007669"/>
    <property type="project" value="InterPro"/>
</dbReference>
<dbReference type="Gene3D" id="2.60.120.20">
    <property type="match status" value="4"/>
</dbReference>
<evidence type="ECO:0000256" key="20">
    <source>
        <dbReference type="ARBA" id="ARBA00022807"/>
    </source>
</evidence>
<evidence type="ECO:0000256" key="21">
    <source>
        <dbReference type="ARBA" id="ARBA00022840"/>
    </source>
</evidence>
<evidence type="ECO:0000256" key="3">
    <source>
        <dbReference type="ARBA" id="ARBA00006029"/>
    </source>
</evidence>
<dbReference type="Proteomes" id="UP000502927">
    <property type="component" value="Segment"/>
</dbReference>
<evidence type="ECO:0000256" key="12">
    <source>
        <dbReference type="ARBA" id="ARBA00022670"/>
    </source>
</evidence>
<evidence type="ECO:0000256" key="2">
    <source>
        <dbReference type="ARBA" id="ARBA00004328"/>
    </source>
</evidence>
<evidence type="ECO:0000256" key="30">
    <source>
        <dbReference type="ARBA" id="ARBA00023200"/>
    </source>
</evidence>
<dbReference type="Gene3D" id="2.40.10.10">
    <property type="entry name" value="Trypsin-like serine proteases"/>
    <property type="match status" value="1"/>
</dbReference>
<evidence type="ECO:0000256" key="8">
    <source>
        <dbReference type="ARBA" id="ARBA00022520"/>
    </source>
</evidence>
<evidence type="ECO:0000256" key="28">
    <source>
        <dbReference type="ARBA" id="ARBA00023098"/>
    </source>
</evidence>
<keyword evidence="7" id="KW-1036">Host cytoplasmic vesicle</keyword>
<keyword evidence="6" id="KW-0696">RNA-directed RNA polymerase</keyword>
<dbReference type="GO" id="GO:0016410">
    <property type="term" value="F:N-acyltransferase activity"/>
    <property type="evidence" value="ECO:0007669"/>
    <property type="project" value="TreeGrafter"/>
</dbReference>
<keyword evidence="31" id="KW-1160">Virus entry into host cell</keyword>
<evidence type="ECO:0000256" key="31">
    <source>
        <dbReference type="ARBA" id="ARBA00023296"/>
    </source>
</evidence>
<keyword evidence="34" id="KW-0812">Transmembrane</keyword>
<dbReference type="InterPro" id="IPR033703">
    <property type="entry name" value="Rhv-like"/>
</dbReference>
<dbReference type="GO" id="GO:0070292">
    <property type="term" value="P:N-acylphosphatidylethanolamine metabolic process"/>
    <property type="evidence" value="ECO:0007669"/>
    <property type="project" value="TreeGrafter"/>
</dbReference>
<keyword evidence="24" id="KW-0694">RNA-binding</keyword>
<keyword evidence="13" id="KW-0808">Transferase</keyword>
<dbReference type="SUPFAM" id="SSF56672">
    <property type="entry name" value="DNA/RNA polymerases"/>
    <property type="match status" value="1"/>
</dbReference>